<evidence type="ECO:0000256" key="2">
    <source>
        <dbReference type="ARBA" id="ARBA00022679"/>
    </source>
</evidence>
<dbReference type="PANTHER" id="PTHR11085">
    <property type="entry name" value="NAD-DEPENDENT PROTEIN DEACYLASE SIRTUIN-5, MITOCHONDRIAL-RELATED"/>
    <property type="match status" value="1"/>
</dbReference>
<dbReference type="InterPro" id="IPR029035">
    <property type="entry name" value="DHS-like_NAD/FAD-binding_dom"/>
</dbReference>
<organism evidence="6 7">
    <name type="scientific">Rhodoplanes azumiensis</name>
    <dbReference type="NCBI Taxonomy" id="1897628"/>
    <lineage>
        <taxon>Bacteria</taxon>
        <taxon>Pseudomonadati</taxon>
        <taxon>Pseudomonadota</taxon>
        <taxon>Alphaproteobacteria</taxon>
        <taxon>Hyphomicrobiales</taxon>
        <taxon>Nitrobacteraceae</taxon>
        <taxon>Rhodoplanes</taxon>
    </lineage>
</organism>
<evidence type="ECO:0000259" key="5">
    <source>
        <dbReference type="PROSITE" id="PS50305"/>
    </source>
</evidence>
<keyword evidence="7" id="KW-1185">Reference proteome</keyword>
<feature type="binding site" evidence="4">
    <location>
        <position position="134"/>
    </location>
    <ligand>
        <name>Zn(2+)</name>
        <dbReference type="ChEBI" id="CHEBI:29105"/>
    </ligand>
</feature>
<feature type="active site" description="Proton acceptor" evidence="4">
    <location>
        <position position="126"/>
    </location>
</feature>
<feature type="binding site" evidence="4">
    <location>
        <position position="159"/>
    </location>
    <ligand>
        <name>Zn(2+)</name>
        <dbReference type="ChEBI" id="CHEBI:29105"/>
    </ligand>
</feature>
<dbReference type="InterPro" id="IPR050134">
    <property type="entry name" value="NAD-dep_sirtuin_deacylases"/>
</dbReference>
<evidence type="ECO:0000256" key="3">
    <source>
        <dbReference type="ARBA" id="ARBA00023027"/>
    </source>
</evidence>
<dbReference type="Proteomes" id="UP001597314">
    <property type="component" value="Unassembled WGS sequence"/>
</dbReference>
<keyword evidence="4" id="KW-0862">Zinc</keyword>
<dbReference type="Pfam" id="PF02146">
    <property type="entry name" value="SIR2"/>
    <property type="match status" value="1"/>
</dbReference>
<keyword evidence="2" id="KW-0808">Transferase</keyword>
<gene>
    <name evidence="6" type="ORF">ACFSOX_14255</name>
</gene>
<dbReference type="Gene3D" id="3.40.50.1220">
    <property type="entry name" value="TPP-binding domain"/>
    <property type="match status" value="1"/>
</dbReference>
<comment type="caution">
    <text evidence="6">The sequence shown here is derived from an EMBL/GenBank/DDBJ whole genome shotgun (WGS) entry which is preliminary data.</text>
</comment>
<dbReference type="EMBL" id="JBHUIW010000016">
    <property type="protein sequence ID" value="MFD2183318.1"/>
    <property type="molecule type" value="Genomic_DNA"/>
</dbReference>
<feature type="binding site" evidence="4">
    <location>
        <position position="161"/>
    </location>
    <ligand>
        <name>Zn(2+)</name>
        <dbReference type="ChEBI" id="CHEBI:29105"/>
    </ligand>
</feature>
<reference evidence="7" key="1">
    <citation type="journal article" date="2019" name="Int. J. Syst. Evol. Microbiol.">
        <title>The Global Catalogue of Microorganisms (GCM) 10K type strain sequencing project: providing services to taxonomists for standard genome sequencing and annotation.</title>
        <authorList>
            <consortium name="The Broad Institute Genomics Platform"/>
            <consortium name="The Broad Institute Genome Sequencing Center for Infectious Disease"/>
            <person name="Wu L."/>
            <person name="Ma J."/>
        </authorList>
    </citation>
    <scope>NUCLEOTIDE SEQUENCE [LARGE SCALE GENOMIC DNA]</scope>
    <source>
        <strain evidence="7">CGMCC 1.6774</strain>
    </source>
</reference>
<name>A0ABW5AK42_9BRAD</name>
<dbReference type="EC" id="2.3.1.286" evidence="1"/>
<evidence type="ECO:0000313" key="7">
    <source>
        <dbReference type="Proteomes" id="UP001597314"/>
    </source>
</evidence>
<feature type="domain" description="Deacetylase sirtuin-type" evidence="5">
    <location>
        <begin position="3"/>
        <end position="252"/>
    </location>
</feature>
<dbReference type="PANTHER" id="PTHR11085:SF4">
    <property type="entry name" value="NAD-DEPENDENT PROTEIN DEACYLASE"/>
    <property type="match status" value="1"/>
</dbReference>
<dbReference type="InterPro" id="IPR003000">
    <property type="entry name" value="Sirtuin"/>
</dbReference>
<evidence type="ECO:0000256" key="4">
    <source>
        <dbReference type="PROSITE-ProRule" id="PRU00236"/>
    </source>
</evidence>
<dbReference type="RefSeq" id="WP_378478476.1">
    <property type="nucleotide sequence ID" value="NZ_JBHUIW010000016.1"/>
</dbReference>
<dbReference type="Gene3D" id="2.20.28.200">
    <property type="match status" value="1"/>
</dbReference>
<evidence type="ECO:0000313" key="6">
    <source>
        <dbReference type="EMBL" id="MFD2183318.1"/>
    </source>
</evidence>
<protein>
    <recommendedName>
        <fullName evidence="1">protein acetyllysine N-acetyltransferase</fullName>
        <ecNumber evidence="1">2.3.1.286</ecNumber>
    </recommendedName>
</protein>
<dbReference type="PROSITE" id="PS50305">
    <property type="entry name" value="SIRTUIN"/>
    <property type="match status" value="1"/>
</dbReference>
<accession>A0ABW5AK42</accession>
<feature type="binding site" evidence="4">
    <location>
        <position position="137"/>
    </location>
    <ligand>
        <name>Zn(2+)</name>
        <dbReference type="ChEBI" id="CHEBI:29105"/>
    </ligand>
</feature>
<keyword evidence="3" id="KW-0520">NAD</keyword>
<evidence type="ECO:0000256" key="1">
    <source>
        <dbReference type="ARBA" id="ARBA00012928"/>
    </source>
</evidence>
<dbReference type="SUPFAM" id="SSF52467">
    <property type="entry name" value="DHS-like NAD/FAD-binding domain"/>
    <property type="match status" value="1"/>
</dbReference>
<dbReference type="InterPro" id="IPR026590">
    <property type="entry name" value="Ssirtuin_cat_dom"/>
</dbReference>
<proteinExistence type="predicted"/>
<keyword evidence="4" id="KW-0479">Metal-binding</keyword>
<sequence length="252" mass="27407">MITTDVETGRRRLLALIEGARAVLPFTGAGISTECGIPDFRSPGGVWTKNAPIDFRDFVARRAMRDEAWRRRFALEEQFGAAQPGRGHHALASLWRAGRAPAVVTQNIDNLHQASGVAAQDVVELHGNTTYALCLSCAARYEIAWVRERFDATGHAPDCACGGHIKTATVSFGQAMPEAEMRRAEELTLRCDLFLAIGSSLVVWPAAGFPLLAKRNGARLVILNREPTEFDEIADLVVHADIGDVLAPLVSH</sequence>